<dbReference type="AlphaFoldDB" id="A0AAW1UNK2"/>
<dbReference type="Proteomes" id="UP001431783">
    <property type="component" value="Unassembled WGS sequence"/>
</dbReference>
<dbReference type="GO" id="GO:0070181">
    <property type="term" value="F:small ribosomal subunit rRNA binding"/>
    <property type="evidence" value="ECO:0007669"/>
    <property type="project" value="TreeGrafter"/>
</dbReference>
<evidence type="ECO:0000256" key="2">
    <source>
        <dbReference type="ARBA" id="ARBA00035170"/>
    </source>
</evidence>
<evidence type="ECO:0000256" key="3">
    <source>
        <dbReference type="ARBA" id="ARBA00035365"/>
    </source>
</evidence>
<dbReference type="FunFam" id="3.30.70.60:FF:000014">
    <property type="entry name" value="28S ribosomal protein S6, mitochondrial"/>
    <property type="match status" value="1"/>
</dbReference>
<dbReference type="Gene3D" id="3.30.70.60">
    <property type="match status" value="1"/>
</dbReference>
<proteinExistence type="inferred from homology"/>
<gene>
    <name evidence="4" type="ORF">WA026_018928</name>
</gene>
<dbReference type="InterPro" id="IPR035980">
    <property type="entry name" value="Ribosomal_bS6_sf"/>
</dbReference>
<name>A0AAW1UNK2_9CUCU</name>
<reference evidence="4 5" key="1">
    <citation type="submission" date="2023-03" db="EMBL/GenBank/DDBJ databases">
        <title>Genome insight into feeding habits of ladybird beetles.</title>
        <authorList>
            <person name="Li H.-S."/>
            <person name="Huang Y.-H."/>
            <person name="Pang H."/>
        </authorList>
    </citation>
    <scope>NUCLEOTIDE SEQUENCE [LARGE SCALE GENOMIC DNA]</scope>
    <source>
        <strain evidence="4">SYSU_2023b</strain>
        <tissue evidence="4">Whole body</tissue>
    </source>
</reference>
<comment type="similarity">
    <text evidence="1">Belongs to the bacterial ribosomal protein bS6 family.</text>
</comment>
<organism evidence="4 5">
    <name type="scientific">Henosepilachna vigintioctopunctata</name>
    <dbReference type="NCBI Taxonomy" id="420089"/>
    <lineage>
        <taxon>Eukaryota</taxon>
        <taxon>Metazoa</taxon>
        <taxon>Ecdysozoa</taxon>
        <taxon>Arthropoda</taxon>
        <taxon>Hexapoda</taxon>
        <taxon>Insecta</taxon>
        <taxon>Pterygota</taxon>
        <taxon>Neoptera</taxon>
        <taxon>Endopterygota</taxon>
        <taxon>Coleoptera</taxon>
        <taxon>Polyphaga</taxon>
        <taxon>Cucujiformia</taxon>
        <taxon>Coccinelloidea</taxon>
        <taxon>Coccinellidae</taxon>
        <taxon>Epilachninae</taxon>
        <taxon>Epilachnini</taxon>
        <taxon>Henosepilachna</taxon>
    </lineage>
</organism>
<protein>
    <recommendedName>
        <fullName evidence="2">Small ribosomal subunit protein bS6m</fullName>
    </recommendedName>
    <alternativeName>
        <fullName evidence="3">28S ribosomal protein S6, mitochondrial</fullName>
    </alternativeName>
</protein>
<keyword evidence="5" id="KW-1185">Reference proteome</keyword>
<dbReference type="Pfam" id="PF01250">
    <property type="entry name" value="Ribosomal_S6"/>
    <property type="match status" value="1"/>
</dbReference>
<evidence type="ECO:0000256" key="1">
    <source>
        <dbReference type="ARBA" id="ARBA00009512"/>
    </source>
</evidence>
<dbReference type="PANTHER" id="PTHR21011">
    <property type="entry name" value="MITOCHONDRIAL 28S RIBOSOMAL PROTEIN S6"/>
    <property type="match status" value="1"/>
</dbReference>
<accession>A0AAW1UNK2</accession>
<dbReference type="InterPro" id="IPR014717">
    <property type="entry name" value="Transl_elong_EF1B/ribsomal_bS6"/>
</dbReference>
<dbReference type="EMBL" id="JARQZJ010000072">
    <property type="protein sequence ID" value="KAK9882082.1"/>
    <property type="molecule type" value="Genomic_DNA"/>
</dbReference>
<evidence type="ECO:0000313" key="4">
    <source>
        <dbReference type="EMBL" id="KAK9882082.1"/>
    </source>
</evidence>
<evidence type="ECO:0000313" key="5">
    <source>
        <dbReference type="Proteomes" id="UP001431783"/>
    </source>
</evidence>
<comment type="caution">
    <text evidence="4">The sequence shown here is derived from an EMBL/GenBank/DDBJ whole genome shotgun (WGS) entry which is preliminary data.</text>
</comment>
<dbReference type="GO" id="GO:0006412">
    <property type="term" value="P:translation"/>
    <property type="evidence" value="ECO:0007669"/>
    <property type="project" value="InterPro"/>
</dbReference>
<dbReference type="SUPFAM" id="SSF54995">
    <property type="entry name" value="Ribosomal protein S6"/>
    <property type="match status" value="1"/>
</dbReference>
<dbReference type="GO" id="GO:0003735">
    <property type="term" value="F:structural constituent of ribosome"/>
    <property type="evidence" value="ECO:0007669"/>
    <property type="project" value="InterPro"/>
</dbReference>
<dbReference type="GO" id="GO:0005763">
    <property type="term" value="C:mitochondrial small ribosomal subunit"/>
    <property type="evidence" value="ECO:0007669"/>
    <property type="project" value="TreeGrafter"/>
</dbReference>
<dbReference type="InterPro" id="IPR000529">
    <property type="entry name" value="Ribosomal_bS6"/>
</dbReference>
<dbReference type="PANTHER" id="PTHR21011:SF1">
    <property type="entry name" value="SMALL RIBOSOMAL SUBUNIT PROTEIN BS6M"/>
    <property type="match status" value="1"/>
</dbReference>
<dbReference type="CDD" id="cd15465">
    <property type="entry name" value="bS6_mito"/>
    <property type="match status" value="1"/>
</dbReference>
<sequence length="148" mass="17398">MIIYELCVLFRIMPKTELVSSIKRTANLIYSKGGILRKLDNLGTRNTPFKISSHGLVHRQASYFVYEMNVPPTTLADINEELGRDVDVIRRKIFKKNTYNEVEECTLHEEMQPVPYRKNVQELLEKSKKLHKPKFQYGNGLDYYPFQK</sequence>